<organism evidence="11 12">
    <name type="scientific">Lachancea dasiensis</name>
    <dbReference type="NCBI Taxonomy" id="1072105"/>
    <lineage>
        <taxon>Eukaryota</taxon>
        <taxon>Fungi</taxon>
        <taxon>Dikarya</taxon>
        <taxon>Ascomycota</taxon>
        <taxon>Saccharomycotina</taxon>
        <taxon>Saccharomycetes</taxon>
        <taxon>Saccharomycetales</taxon>
        <taxon>Saccharomycetaceae</taxon>
        <taxon>Lachancea</taxon>
    </lineage>
</organism>
<feature type="repeat" description="Solcar" evidence="9">
    <location>
        <begin position="4"/>
        <end position="90"/>
    </location>
</feature>
<dbReference type="AlphaFoldDB" id="A0A1G4ISV1"/>
<dbReference type="Proteomes" id="UP000190274">
    <property type="component" value="Chromosome B"/>
</dbReference>
<dbReference type="EMBL" id="LT598456">
    <property type="protein sequence ID" value="SCU79910.1"/>
    <property type="molecule type" value="Genomic_DNA"/>
</dbReference>
<dbReference type="SUPFAM" id="SSF103506">
    <property type="entry name" value="Mitochondrial carrier"/>
    <property type="match status" value="1"/>
</dbReference>
<dbReference type="GO" id="GO:0000064">
    <property type="term" value="F:L-ornithine transmembrane transporter activity"/>
    <property type="evidence" value="ECO:0007669"/>
    <property type="project" value="EnsemblFungi"/>
</dbReference>
<evidence type="ECO:0000256" key="1">
    <source>
        <dbReference type="ARBA" id="ARBA00004225"/>
    </source>
</evidence>
<dbReference type="InterPro" id="IPR023395">
    <property type="entry name" value="MCP_dom_sf"/>
</dbReference>
<dbReference type="GO" id="GO:0006526">
    <property type="term" value="P:L-arginine biosynthetic process"/>
    <property type="evidence" value="ECO:0007669"/>
    <property type="project" value="EnsemblFungi"/>
</dbReference>
<evidence type="ECO:0000256" key="7">
    <source>
        <dbReference type="ARBA" id="ARBA00023128"/>
    </source>
</evidence>
<dbReference type="Pfam" id="PF00153">
    <property type="entry name" value="Mito_carr"/>
    <property type="match status" value="3"/>
</dbReference>
<evidence type="ECO:0000313" key="12">
    <source>
        <dbReference type="Proteomes" id="UP000190274"/>
    </source>
</evidence>
<dbReference type="PROSITE" id="PS50920">
    <property type="entry name" value="SOLCAR"/>
    <property type="match status" value="3"/>
</dbReference>
<evidence type="ECO:0000256" key="3">
    <source>
        <dbReference type="ARBA" id="ARBA00022448"/>
    </source>
</evidence>
<dbReference type="GO" id="GO:1990575">
    <property type="term" value="P:mitochondrial L-ornithine transmembrane transport"/>
    <property type="evidence" value="ECO:0007669"/>
    <property type="project" value="EnsemblFungi"/>
</dbReference>
<dbReference type="Gene3D" id="1.50.40.10">
    <property type="entry name" value="Mitochondrial carrier domain"/>
    <property type="match status" value="1"/>
</dbReference>
<dbReference type="PANTHER" id="PTHR45624">
    <property type="entry name" value="MITOCHONDRIAL BASIC AMINO ACIDS TRANSPORTER-RELATED"/>
    <property type="match status" value="1"/>
</dbReference>
<evidence type="ECO:0000256" key="4">
    <source>
        <dbReference type="ARBA" id="ARBA00022692"/>
    </source>
</evidence>
<keyword evidence="8 9" id="KW-0472">Membrane</keyword>
<evidence type="ECO:0000256" key="5">
    <source>
        <dbReference type="ARBA" id="ARBA00022737"/>
    </source>
</evidence>
<evidence type="ECO:0000256" key="9">
    <source>
        <dbReference type="PROSITE-ProRule" id="PRU00282"/>
    </source>
</evidence>
<sequence length="283" mass="30732">MDWRDTLRDIVYGSVAGAAGKLIEYPLDTVKVRMQTQPAHIFPTSWSCIKYTYAKEGLWKGFYQGLGSPVAGAALENAVLFVAFNRAQHFLENHYRESLSPLSKTVLSGAFAGACVSYVLTPVELVKCTLQVSNLSGSKTKHSKIGPTIKHIVQSRGLLALWQGQSSTFIRECAGGAVWFTTYETVKKYLAHRRGGPSNEDNHTWELLTAGASAGVAFNASIFPADTIKSTAQTEHLGIVEATKRILARNGPAGLYRGLGITLLRAAPANAVVFYTYETLSSL</sequence>
<feature type="repeat" description="Solcar" evidence="9">
    <location>
        <begin position="100"/>
        <end position="189"/>
    </location>
</feature>
<evidence type="ECO:0000256" key="6">
    <source>
        <dbReference type="ARBA" id="ARBA00022989"/>
    </source>
</evidence>
<keyword evidence="7" id="KW-0496">Mitochondrion</keyword>
<proteinExistence type="inferred from homology"/>
<evidence type="ECO:0000256" key="10">
    <source>
        <dbReference type="RuleBase" id="RU000488"/>
    </source>
</evidence>
<evidence type="ECO:0000313" key="11">
    <source>
        <dbReference type="EMBL" id="SCU79910.1"/>
    </source>
</evidence>
<keyword evidence="3 10" id="KW-0813">Transport</keyword>
<dbReference type="FunFam" id="1.50.40.10:FF:000099">
    <property type="entry name" value="Mitochondrial carrier protein"/>
    <property type="match status" value="1"/>
</dbReference>
<keyword evidence="6" id="KW-1133">Transmembrane helix</keyword>
<dbReference type="InterPro" id="IPR050567">
    <property type="entry name" value="Mitochondrial_Carrier"/>
</dbReference>
<evidence type="ECO:0000256" key="2">
    <source>
        <dbReference type="ARBA" id="ARBA00006375"/>
    </source>
</evidence>
<name>A0A1G4ISV1_9SACH</name>
<comment type="similarity">
    <text evidence="2 10">Belongs to the mitochondrial carrier (TC 2.A.29) family.</text>
</comment>
<dbReference type="OrthoDB" id="2139348at2759"/>
<dbReference type="GO" id="GO:0031966">
    <property type="term" value="C:mitochondrial membrane"/>
    <property type="evidence" value="ECO:0007669"/>
    <property type="project" value="UniProtKB-SubCell"/>
</dbReference>
<gene>
    <name evidence="11" type="ORF">LADA_0B03972G</name>
</gene>
<dbReference type="InterPro" id="IPR018108">
    <property type="entry name" value="MCP_transmembrane"/>
</dbReference>
<comment type="subcellular location">
    <subcellularLocation>
        <location evidence="1">Mitochondrion membrane</location>
        <topology evidence="1">Multi-pass membrane protein</topology>
    </subcellularLocation>
</comment>
<protein>
    <submittedName>
        <fullName evidence="11">LADA_0B03972g1_1</fullName>
    </submittedName>
</protein>
<accession>A0A1G4ISV1</accession>
<keyword evidence="5" id="KW-0677">Repeat</keyword>
<evidence type="ECO:0000256" key="8">
    <source>
        <dbReference type="ARBA" id="ARBA00023136"/>
    </source>
</evidence>
<dbReference type="PANTHER" id="PTHR45624:SF31">
    <property type="entry name" value="MITOCHONDRIAL ORNITHINE TRANSPORTER 1"/>
    <property type="match status" value="1"/>
</dbReference>
<feature type="repeat" description="Solcar" evidence="9">
    <location>
        <begin position="202"/>
        <end position="283"/>
    </location>
</feature>
<keyword evidence="4 9" id="KW-0812">Transmembrane</keyword>
<reference evidence="12" key="1">
    <citation type="submission" date="2016-03" db="EMBL/GenBank/DDBJ databases">
        <authorList>
            <person name="Devillers H."/>
        </authorList>
    </citation>
    <scope>NUCLEOTIDE SEQUENCE [LARGE SCALE GENOMIC DNA]</scope>
</reference>
<keyword evidence="12" id="KW-1185">Reference proteome</keyword>